<dbReference type="Proteomes" id="UP001165678">
    <property type="component" value="Unassembled WGS sequence"/>
</dbReference>
<evidence type="ECO:0000256" key="1">
    <source>
        <dbReference type="ARBA" id="ARBA00006987"/>
    </source>
</evidence>
<reference evidence="3" key="1">
    <citation type="submission" date="2022-11" db="EMBL/GenBank/DDBJ databases">
        <title>Larsenimonas rhizosphaerae sp. nov., isolated from a tidal mudflat.</title>
        <authorList>
            <person name="Lee S.D."/>
            <person name="Kim I.S."/>
        </authorList>
    </citation>
    <scope>NUCLEOTIDE SEQUENCE</scope>
    <source>
        <strain evidence="3">GH2-1</strain>
    </source>
</reference>
<dbReference type="PANTHER" id="PTHR42928">
    <property type="entry name" value="TRICARBOXYLATE-BINDING PROTEIN"/>
    <property type="match status" value="1"/>
</dbReference>
<dbReference type="RefSeq" id="WP_265896822.1">
    <property type="nucleotide sequence ID" value="NZ_JAPIVE010000004.1"/>
</dbReference>
<dbReference type="PANTHER" id="PTHR42928:SF5">
    <property type="entry name" value="BLR1237 PROTEIN"/>
    <property type="match status" value="1"/>
</dbReference>
<dbReference type="SUPFAM" id="SSF53850">
    <property type="entry name" value="Periplasmic binding protein-like II"/>
    <property type="match status" value="1"/>
</dbReference>
<name>A0AA42CYK8_9GAMM</name>
<evidence type="ECO:0000313" key="3">
    <source>
        <dbReference type="EMBL" id="MCX2525308.1"/>
    </source>
</evidence>
<organism evidence="3 4">
    <name type="scientific">Larsenimonas rhizosphaerae</name>
    <dbReference type="NCBI Taxonomy" id="2944682"/>
    <lineage>
        <taxon>Bacteria</taxon>
        <taxon>Pseudomonadati</taxon>
        <taxon>Pseudomonadota</taxon>
        <taxon>Gammaproteobacteria</taxon>
        <taxon>Oceanospirillales</taxon>
        <taxon>Halomonadaceae</taxon>
        <taxon>Larsenimonas</taxon>
    </lineage>
</organism>
<gene>
    <name evidence="3" type="ORF">OQ287_13770</name>
</gene>
<comment type="caution">
    <text evidence="3">The sequence shown here is derived from an EMBL/GenBank/DDBJ whole genome shotgun (WGS) entry which is preliminary data.</text>
</comment>
<dbReference type="PIRSF" id="PIRSF017082">
    <property type="entry name" value="YflP"/>
    <property type="match status" value="1"/>
</dbReference>
<accession>A0AA42CYK8</accession>
<feature type="signal peptide" evidence="2">
    <location>
        <begin position="1"/>
        <end position="25"/>
    </location>
</feature>
<dbReference type="Pfam" id="PF03401">
    <property type="entry name" value="TctC"/>
    <property type="match status" value="1"/>
</dbReference>
<dbReference type="Gene3D" id="3.40.190.150">
    <property type="entry name" value="Bordetella uptake gene, domain 1"/>
    <property type="match status" value="1"/>
</dbReference>
<proteinExistence type="inferred from homology"/>
<dbReference type="InterPro" id="IPR042100">
    <property type="entry name" value="Bug_dom1"/>
</dbReference>
<dbReference type="AlphaFoldDB" id="A0AA42CYK8"/>
<dbReference type="EMBL" id="JAPIVE010000004">
    <property type="protein sequence ID" value="MCX2525308.1"/>
    <property type="molecule type" value="Genomic_DNA"/>
</dbReference>
<evidence type="ECO:0000256" key="2">
    <source>
        <dbReference type="SAM" id="SignalP"/>
    </source>
</evidence>
<dbReference type="Gene3D" id="3.40.190.10">
    <property type="entry name" value="Periplasmic binding protein-like II"/>
    <property type="match status" value="1"/>
</dbReference>
<evidence type="ECO:0000313" key="4">
    <source>
        <dbReference type="Proteomes" id="UP001165678"/>
    </source>
</evidence>
<dbReference type="CDD" id="cd07012">
    <property type="entry name" value="PBP2_Bug_TTT"/>
    <property type="match status" value="1"/>
</dbReference>
<sequence>MLRTTSATLLLSALTLFGTSLQAQAANTDTTCDWTPRRAVTFIVPWGTGGGTDANARRMASLLEEEMGVPFNVVNRTGGNGVVGHTVLARSRPDGYTIGAATVEIDTMHWVGLTPLTYKDITPIALIHRSSAAVLVNRESPYDTLDALLDEARANPGSLTASGTSQGGIWHLALAGMLKAEGLAPDAIRWIPSQGSASALKELMAGGVDVATPSMSEARTLVQQNEITPLAYMSDTPAPGLEQVPLTAEVLDSGWTLSSFVTVSGPKGLPDNIACAYEQAVDKAVHSQAWADFKQSQGTPVVFENRQQTAKTLAEEDQKLGDTIKAIGLAK</sequence>
<keyword evidence="4" id="KW-1185">Reference proteome</keyword>
<dbReference type="InterPro" id="IPR005064">
    <property type="entry name" value="BUG"/>
</dbReference>
<protein>
    <submittedName>
        <fullName evidence="3">Tripartite tricarboxylate transporter substrate binding protein</fullName>
    </submittedName>
</protein>
<keyword evidence="2" id="KW-0732">Signal</keyword>
<comment type="similarity">
    <text evidence="1">Belongs to the UPF0065 (bug) family.</text>
</comment>
<feature type="chain" id="PRO_5041419625" evidence="2">
    <location>
        <begin position="26"/>
        <end position="331"/>
    </location>
</feature>